<dbReference type="PIRSF" id="PIRSF017082">
    <property type="entry name" value="YflP"/>
    <property type="match status" value="1"/>
</dbReference>
<evidence type="ECO:0000313" key="1">
    <source>
        <dbReference type="EMBL" id="VFR24448.1"/>
    </source>
</evidence>
<dbReference type="PANTHER" id="PTHR42928">
    <property type="entry name" value="TRICARBOXYLATE-BINDING PROTEIN"/>
    <property type="match status" value="1"/>
</dbReference>
<dbReference type="PANTHER" id="PTHR42928:SF5">
    <property type="entry name" value="BLR1237 PROTEIN"/>
    <property type="match status" value="1"/>
</dbReference>
<name>A0A484PEN8_9ZZZZ</name>
<accession>A0A484PEN8</accession>
<organism evidence="1">
    <name type="scientific">plant metagenome</name>
    <dbReference type="NCBI Taxonomy" id="1297885"/>
    <lineage>
        <taxon>unclassified sequences</taxon>
        <taxon>metagenomes</taxon>
        <taxon>organismal metagenomes</taxon>
    </lineage>
</organism>
<reference evidence="1" key="1">
    <citation type="submission" date="2019-03" db="EMBL/GenBank/DDBJ databases">
        <authorList>
            <person name="Danneels B."/>
        </authorList>
    </citation>
    <scope>NUCLEOTIDE SEQUENCE</scope>
</reference>
<dbReference type="InterPro" id="IPR005064">
    <property type="entry name" value="BUG"/>
</dbReference>
<gene>
    <name evidence="1" type="ORF">AMP9_1705</name>
</gene>
<dbReference type="Gene3D" id="3.40.190.10">
    <property type="entry name" value="Periplasmic binding protein-like II"/>
    <property type="match status" value="1"/>
</dbReference>
<dbReference type="Pfam" id="PF03401">
    <property type="entry name" value="TctC"/>
    <property type="match status" value="1"/>
</dbReference>
<proteinExistence type="predicted"/>
<dbReference type="SUPFAM" id="SSF53850">
    <property type="entry name" value="Periplasmic binding protein-like II"/>
    <property type="match status" value="1"/>
</dbReference>
<dbReference type="AlphaFoldDB" id="A0A484PEN8"/>
<dbReference type="EMBL" id="CAADHY010000018">
    <property type="protein sequence ID" value="VFR24448.1"/>
    <property type="molecule type" value="Genomic_DNA"/>
</dbReference>
<dbReference type="Gene3D" id="3.40.190.150">
    <property type="entry name" value="Bordetella uptake gene, domain 1"/>
    <property type="match status" value="1"/>
</dbReference>
<dbReference type="CDD" id="cd07012">
    <property type="entry name" value="PBP2_Bug_TTT"/>
    <property type="match status" value="1"/>
</dbReference>
<dbReference type="InterPro" id="IPR042100">
    <property type="entry name" value="Bug_dom1"/>
</dbReference>
<sequence>MSKQITRRAGRCRAVLAMSLAAVFAAAPAAAAEAWKPTKPVRLLVGFAPGGSADTLGRLLAEPLSKQLGAPVVVENLAGAGGNIMAQRLATSAADGYTIGIGAAGAMAITYAINAQGTRYKPADFTAITLAATQPNVVLVNADVPADNLEELKAYFQKTPTATYGTAGVGISNHLIAETLLHRLGVKVEHAAYRGAAPVITDLLGGHIVMTVDNISTAAPLVKDGKVKGLAVTSLVRSPQLPNVPTADEQGLKGFDMPTWQGVFAPAGLPAEILATYEQALQAVLAQPETAQKMAGLGSEPVKGVTPAAFEAFLAKDRAQWADIAKAANISLSQ</sequence>
<protein>
    <submittedName>
        <fullName evidence="1">Putative exported protein</fullName>
    </submittedName>
</protein>